<keyword evidence="2" id="KW-1185">Reference proteome</keyword>
<dbReference type="AlphaFoldDB" id="A0B853"/>
<sequence>MERKEHLIEVCPVCGSSDIYYEAGGYAGKLYHCKRCGYIGALVVEADSAMIEAIRSEYEKGAASRDAGRD</sequence>
<dbReference type="GeneID" id="4463126"/>
<accession>A0B853</accession>
<dbReference type="EMBL" id="CP000477">
    <property type="protein sequence ID" value="ABK14877.1"/>
    <property type="molecule type" value="Genomic_DNA"/>
</dbReference>
<dbReference type="RefSeq" id="WP_011696270.1">
    <property type="nucleotide sequence ID" value="NC_008553.1"/>
</dbReference>
<evidence type="ECO:0008006" key="3">
    <source>
        <dbReference type="Google" id="ProtNLM"/>
    </source>
</evidence>
<evidence type="ECO:0000313" key="2">
    <source>
        <dbReference type="Proteomes" id="UP000000674"/>
    </source>
</evidence>
<name>A0B853_METTP</name>
<dbReference type="HOGENOM" id="CLU_193439_1_0_2"/>
<protein>
    <recommendedName>
        <fullName evidence="3">Transposase zinc-ribbon domain-containing protein</fullName>
    </recommendedName>
</protein>
<dbReference type="Proteomes" id="UP000000674">
    <property type="component" value="Chromosome"/>
</dbReference>
<reference evidence="1 2" key="1">
    <citation type="submission" date="2006-10" db="EMBL/GenBank/DDBJ databases">
        <title>Complete sequence of Methanosaeta thermophila PT.</title>
        <authorList>
            <consortium name="US DOE Joint Genome Institute"/>
            <person name="Copeland A."/>
            <person name="Lucas S."/>
            <person name="Lapidus A."/>
            <person name="Barry K."/>
            <person name="Detter J.C."/>
            <person name="Glavina del Rio T."/>
            <person name="Hammon N."/>
            <person name="Israni S."/>
            <person name="Pitluck S."/>
            <person name="Chain P."/>
            <person name="Malfatti S."/>
            <person name="Shin M."/>
            <person name="Vergez L."/>
            <person name="Schmutz J."/>
            <person name="Larimer F."/>
            <person name="Land M."/>
            <person name="Hauser L."/>
            <person name="Kyrpides N."/>
            <person name="Kim E."/>
            <person name="Smith K.S."/>
            <person name="Ingram-Smith C."/>
            <person name="Richardson P."/>
        </authorList>
    </citation>
    <scope>NUCLEOTIDE SEQUENCE [LARGE SCALE GENOMIC DNA]</scope>
    <source>
        <strain evidence="2">DSM 6194 / JCM 14653 / NBRC 101360 / PT</strain>
    </source>
</reference>
<organism evidence="1 2">
    <name type="scientific">Methanothrix thermoacetophila (strain DSM 6194 / JCM 14653 / NBRC 101360 / PT)</name>
    <name type="common">Methanosaeta thermophila</name>
    <dbReference type="NCBI Taxonomy" id="349307"/>
    <lineage>
        <taxon>Archaea</taxon>
        <taxon>Methanobacteriati</taxon>
        <taxon>Methanobacteriota</taxon>
        <taxon>Stenosarchaea group</taxon>
        <taxon>Methanomicrobia</taxon>
        <taxon>Methanotrichales</taxon>
        <taxon>Methanotrichaceae</taxon>
        <taxon>Methanothrix</taxon>
    </lineage>
</organism>
<dbReference type="KEGG" id="mtp:Mthe_1094"/>
<proteinExistence type="predicted"/>
<gene>
    <name evidence="1" type="ordered locus">Mthe_1094</name>
</gene>
<dbReference type="OrthoDB" id="70849at2157"/>
<evidence type="ECO:0000313" key="1">
    <source>
        <dbReference type="EMBL" id="ABK14877.1"/>
    </source>
</evidence>